<gene>
    <name evidence="2" type="ORF">U9M48_002325</name>
</gene>
<dbReference type="InterPro" id="IPR036249">
    <property type="entry name" value="Thioredoxin-like_sf"/>
</dbReference>
<feature type="domain" description="GST N-terminal" evidence="1">
    <location>
        <begin position="50"/>
        <end position="77"/>
    </location>
</feature>
<name>A0AAQ3PQP3_PASNO</name>
<dbReference type="GO" id="GO:0009507">
    <property type="term" value="C:chloroplast"/>
    <property type="evidence" value="ECO:0007669"/>
    <property type="project" value="TreeGrafter"/>
</dbReference>
<dbReference type="Proteomes" id="UP001341281">
    <property type="component" value="Chromosome 01"/>
</dbReference>
<evidence type="ECO:0000313" key="2">
    <source>
        <dbReference type="EMBL" id="WVZ51157.1"/>
    </source>
</evidence>
<sequence length="81" mass="8962">MTSWRCGCFFHPKATTSSISSLARLPWGSKVATSSAENIDSATSTQTLQLYEFEACPFCRRVQKAMTELDLSAEVLNLVLQ</sequence>
<evidence type="ECO:0000313" key="3">
    <source>
        <dbReference type="Proteomes" id="UP001341281"/>
    </source>
</evidence>
<evidence type="ECO:0000259" key="1">
    <source>
        <dbReference type="Pfam" id="PF13417"/>
    </source>
</evidence>
<proteinExistence type="predicted"/>
<dbReference type="SUPFAM" id="SSF52833">
    <property type="entry name" value="Thioredoxin-like"/>
    <property type="match status" value="1"/>
</dbReference>
<organism evidence="2 3">
    <name type="scientific">Paspalum notatum var. saurae</name>
    <dbReference type="NCBI Taxonomy" id="547442"/>
    <lineage>
        <taxon>Eukaryota</taxon>
        <taxon>Viridiplantae</taxon>
        <taxon>Streptophyta</taxon>
        <taxon>Embryophyta</taxon>
        <taxon>Tracheophyta</taxon>
        <taxon>Spermatophyta</taxon>
        <taxon>Magnoliopsida</taxon>
        <taxon>Liliopsida</taxon>
        <taxon>Poales</taxon>
        <taxon>Poaceae</taxon>
        <taxon>PACMAD clade</taxon>
        <taxon>Panicoideae</taxon>
        <taxon>Andropogonodae</taxon>
        <taxon>Paspaleae</taxon>
        <taxon>Paspalinae</taxon>
        <taxon>Paspalum</taxon>
    </lineage>
</organism>
<dbReference type="PANTHER" id="PTHR45288">
    <property type="entry name" value="THIOREDOXIN FAMILY PROTEIN"/>
    <property type="match status" value="1"/>
</dbReference>
<dbReference type="EMBL" id="CP144745">
    <property type="protein sequence ID" value="WVZ51157.1"/>
    <property type="molecule type" value="Genomic_DNA"/>
</dbReference>
<keyword evidence="3" id="KW-1185">Reference proteome</keyword>
<protein>
    <recommendedName>
        <fullName evidence="1">GST N-terminal domain-containing protein</fullName>
    </recommendedName>
</protein>
<dbReference type="InterPro" id="IPR004045">
    <property type="entry name" value="Glutathione_S-Trfase_N"/>
</dbReference>
<dbReference type="Pfam" id="PF13417">
    <property type="entry name" value="GST_N_3"/>
    <property type="match status" value="1"/>
</dbReference>
<dbReference type="PANTHER" id="PTHR45288:SF2">
    <property type="entry name" value="THIOREDOXIN FAMILY PROTEIN"/>
    <property type="match status" value="1"/>
</dbReference>
<accession>A0AAQ3PQP3</accession>
<dbReference type="AlphaFoldDB" id="A0AAQ3PQP3"/>
<reference evidence="2 3" key="1">
    <citation type="submission" date="2024-02" db="EMBL/GenBank/DDBJ databases">
        <title>High-quality chromosome-scale genome assembly of Pensacola bahiagrass (Paspalum notatum Flugge var. saurae).</title>
        <authorList>
            <person name="Vega J.M."/>
            <person name="Podio M."/>
            <person name="Orjuela J."/>
            <person name="Siena L.A."/>
            <person name="Pessino S.C."/>
            <person name="Combes M.C."/>
            <person name="Mariac C."/>
            <person name="Albertini E."/>
            <person name="Pupilli F."/>
            <person name="Ortiz J.P.A."/>
            <person name="Leblanc O."/>
        </authorList>
    </citation>
    <scope>NUCLEOTIDE SEQUENCE [LARGE SCALE GENOMIC DNA]</scope>
    <source>
        <strain evidence="2">R1</strain>
        <tissue evidence="2">Leaf</tissue>
    </source>
</reference>
<dbReference type="Gene3D" id="3.40.30.10">
    <property type="entry name" value="Glutaredoxin"/>
    <property type="match status" value="1"/>
</dbReference>